<dbReference type="FunFam" id="1.10.287.1080:FF:000002">
    <property type="entry name" value="Histidine biosynthesis bifunctional protein HisIE"/>
    <property type="match status" value="1"/>
</dbReference>
<keyword evidence="11 15" id="KW-0378">Hydrolase</keyword>
<dbReference type="Pfam" id="PF01502">
    <property type="entry name" value="PRA-CH"/>
    <property type="match status" value="1"/>
</dbReference>
<dbReference type="PATRIC" id="fig|945713.3.peg.454"/>
<dbReference type="InterPro" id="IPR021130">
    <property type="entry name" value="PRib-ATP_PPHydrolase-like"/>
</dbReference>
<keyword evidence="12 15" id="KW-0067">ATP-binding</keyword>
<dbReference type="InterPro" id="IPR008179">
    <property type="entry name" value="HisE"/>
</dbReference>
<dbReference type="Gene3D" id="1.10.287.1080">
    <property type="entry name" value="MazG-like"/>
    <property type="match status" value="1"/>
</dbReference>
<evidence type="ECO:0000259" key="16">
    <source>
        <dbReference type="Pfam" id="PF01502"/>
    </source>
</evidence>
<feature type="domain" description="Phosphoribosyl-AMP cyclohydrolase" evidence="16">
    <location>
        <begin position="30"/>
        <end position="102"/>
    </location>
</feature>
<evidence type="ECO:0000256" key="4">
    <source>
        <dbReference type="ARBA" id="ARBA00005169"/>
    </source>
</evidence>
<evidence type="ECO:0000256" key="3">
    <source>
        <dbReference type="ARBA" id="ARBA00004496"/>
    </source>
</evidence>
<evidence type="ECO:0000256" key="14">
    <source>
        <dbReference type="ARBA" id="ARBA00023268"/>
    </source>
</evidence>
<evidence type="ECO:0000256" key="13">
    <source>
        <dbReference type="ARBA" id="ARBA00023102"/>
    </source>
</evidence>
<dbReference type="NCBIfam" id="NF000768">
    <property type="entry name" value="PRK00051.1"/>
    <property type="match status" value="1"/>
</dbReference>
<dbReference type="eggNOG" id="COG0139">
    <property type="taxonomic scope" value="Bacteria"/>
</dbReference>
<comment type="catalytic activity">
    <reaction evidence="1 15">
        <text>1-(5-phospho-beta-D-ribosyl)-5'-AMP + H2O = 1-(5-phospho-beta-D-ribosyl)-5-[(5-phospho-beta-D-ribosylamino)methylideneamino]imidazole-4-carboxamide</text>
        <dbReference type="Rhea" id="RHEA:20049"/>
        <dbReference type="ChEBI" id="CHEBI:15377"/>
        <dbReference type="ChEBI" id="CHEBI:58435"/>
        <dbReference type="ChEBI" id="CHEBI:59457"/>
        <dbReference type="EC" id="3.5.4.19"/>
    </reaction>
</comment>
<keyword evidence="13 15" id="KW-0368">Histidine biosynthesis</keyword>
<evidence type="ECO:0000256" key="5">
    <source>
        <dbReference type="ARBA" id="ARBA00005204"/>
    </source>
</evidence>
<comment type="catalytic activity">
    <reaction evidence="2 15">
        <text>1-(5-phospho-beta-D-ribosyl)-ATP + H2O = 1-(5-phospho-beta-D-ribosyl)-5'-AMP + diphosphate + H(+)</text>
        <dbReference type="Rhea" id="RHEA:22828"/>
        <dbReference type="ChEBI" id="CHEBI:15377"/>
        <dbReference type="ChEBI" id="CHEBI:15378"/>
        <dbReference type="ChEBI" id="CHEBI:33019"/>
        <dbReference type="ChEBI" id="CHEBI:59457"/>
        <dbReference type="ChEBI" id="CHEBI:73183"/>
        <dbReference type="EC" id="3.6.1.31"/>
    </reaction>
</comment>
<proteinExistence type="inferred from homology"/>
<gene>
    <name evidence="15 17" type="primary">hisI</name>
    <name evidence="15" type="synonym">hisIE</name>
    <name evidence="17" type="ordered locus">IALB_0456</name>
</gene>
<evidence type="ECO:0000256" key="11">
    <source>
        <dbReference type="ARBA" id="ARBA00022801"/>
    </source>
</evidence>
<protein>
    <recommendedName>
        <fullName evidence="15">Histidine biosynthesis bifunctional protein HisIE</fullName>
    </recommendedName>
    <domain>
        <recommendedName>
            <fullName evidence="15">Phosphoribosyl-AMP cyclohydrolase</fullName>
            <shortName evidence="15">PRA-CH</shortName>
            <ecNumber evidence="15">3.5.4.19</ecNumber>
        </recommendedName>
    </domain>
    <domain>
        <recommendedName>
            <fullName evidence="15">Phosphoribosyl-ATP pyrophosphatase</fullName>
            <shortName evidence="15">PRA-PH</shortName>
            <ecNumber evidence="15">3.6.1.31</ecNumber>
        </recommendedName>
    </domain>
</protein>
<evidence type="ECO:0000313" key="17">
    <source>
        <dbReference type="EMBL" id="AFH48168.1"/>
    </source>
</evidence>
<keyword evidence="18" id="KW-1185">Reference proteome</keyword>
<dbReference type="AlphaFoldDB" id="I0AGR1"/>
<comment type="similarity">
    <text evidence="7 15">In the N-terminal section; belongs to the PRA-CH family.</text>
</comment>
<dbReference type="EC" id="3.6.1.31" evidence="15"/>
<comment type="pathway">
    <text evidence="4 15">Amino-acid biosynthesis; L-histidine biosynthesis; L-histidine from 5-phospho-alpha-D-ribose 1-diphosphate: step 3/9.</text>
</comment>
<keyword evidence="8 15" id="KW-0963">Cytoplasm</keyword>
<dbReference type="GO" id="GO:0004635">
    <property type="term" value="F:phosphoribosyl-AMP cyclohydrolase activity"/>
    <property type="evidence" value="ECO:0007669"/>
    <property type="project" value="UniProtKB-UniRule"/>
</dbReference>
<dbReference type="UniPathway" id="UPA00031">
    <property type="reaction ID" value="UER00007"/>
</dbReference>
<dbReference type="SUPFAM" id="SSF141734">
    <property type="entry name" value="HisI-like"/>
    <property type="match status" value="1"/>
</dbReference>
<dbReference type="STRING" id="945713.IALB_0456"/>
<dbReference type="KEGG" id="ial:IALB_0456"/>
<dbReference type="NCBIfam" id="TIGR03188">
    <property type="entry name" value="histidine_hisI"/>
    <property type="match status" value="1"/>
</dbReference>
<dbReference type="CDD" id="cd11534">
    <property type="entry name" value="NTP-PPase_HisIE_like"/>
    <property type="match status" value="1"/>
</dbReference>
<evidence type="ECO:0000256" key="15">
    <source>
        <dbReference type="HAMAP-Rule" id="MF_01019"/>
    </source>
</evidence>
<dbReference type="Proteomes" id="UP000007394">
    <property type="component" value="Chromosome"/>
</dbReference>
<evidence type="ECO:0000313" key="18">
    <source>
        <dbReference type="Proteomes" id="UP000007394"/>
    </source>
</evidence>
<feature type="region of interest" description="Phosphoribosyl-AMP cyclohydrolase" evidence="15">
    <location>
        <begin position="1"/>
        <end position="111"/>
    </location>
</feature>
<comment type="pathway">
    <text evidence="5 15">Amino-acid biosynthesis; L-histidine biosynthesis; L-histidine from 5-phospho-alpha-D-ribose 1-diphosphate: step 2/9.</text>
</comment>
<comment type="similarity">
    <text evidence="6 15">In the C-terminal section; belongs to the PRA-PH family.</text>
</comment>
<dbReference type="HOGENOM" id="CLU_048577_3_1_10"/>
<dbReference type="OrthoDB" id="9795769at2"/>
<evidence type="ECO:0000256" key="10">
    <source>
        <dbReference type="ARBA" id="ARBA00022741"/>
    </source>
</evidence>
<evidence type="ECO:0000256" key="2">
    <source>
        <dbReference type="ARBA" id="ARBA00001460"/>
    </source>
</evidence>
<dbReference type="GO" id="GO:0000105">
    <property type="term" value="P:L-histidine biosynthetic process"/>
    <property type="evidence" value="ECO:0007669"/>
    <property type="project" value="UniProtKB-UniRule"/>
</dbReference>
<dbReference type="InterPro" id="IPR002496">
    <property type="entry name" value="PRib_AMP_CycHydrolase_dom"/>
</dbReference>
<evidence type="ECO:0000256" key="12">
    <source>
        <dbReference type="ARBA" id="ARBA00022840"/>
    </source>
</evidence>
<accession>I0AGR1</accession>
<evidence type="ECO:0000256" key="8">
    <source>
        <dbReference type="ARBA" id="ARBA00022490"/>
    </source>
</evidence>
<dbReference type="NCBIfam" id="NF002747">
    <property type="entry name" value="PRK02759.1"/>
    <property type="match status" value="1"/>
</dbReference>
<dbReference type="HAMAP" id="MF_01020">
    <property type="entry name" value="HisE"/>
    <property type="match status" value="1"/>
</dbReference>
<name>I0AGR1_IGNAJ</name>
<dbReference type="NCBIfam" id="NF001611">
    <property type="entry name" value="PRK00400.1-3"/>
    <property type="match status" value="1"/>
</dbReference>
<sequence>MIDISTLNFSKLNGLIPAIIVDSETDKILMLGFMNEQALKKTIETNKVTFFSRTKSALWTKGETSGNFLFVKDIITDCDNDSIIVYATPQGPTCHTGNYSCFGLEKNNLRFLGYLNDLIYQRKKALPEGSYTTELFKSGSDRIIQKVGEEATEVIIAAKNKSRREIIYESADLLFHLIVMLADNEINLTDIVDELKSRHK</sequence>
<dbReference type="GO" id="GO:0005524">
    <property type="term" value="F:ATP binding"/>
    <property type="evidence" value="ECO:0007669"/>
    <property type="project" value="UniProtKB-KW"/>
</dbReference>
<evidence type="ECO:0000256" key="1">
    <source>
        <dbReference type="ARBA" id="ARBA00000024"/>
    </source>
</evidence>
<evidence type="ECO:0000256" key="9">
    <source>
        <dbReference type="ARBA" id="ARBA00022605"/>
    </source>
</evidence>
<dbReference type="FunFam" id="3.10.20.810:FF:000001">
    <property type="entry name" value="Histidine biosynthesis bifunctional protein HisIE"/>
    <property type="match status" value="1"/>
</dbReference>
<dbReference type="PANTHER" id="PTHR42945:SF9">
    <property type="entry name" value="HISTIDINE BIOSYNTHESIS BIFUNCTIONAL PROTEIN HISIE"/>
    <property type="match status" value="1"/>
</dbReference>
<keyword evidence="14 15" id="KW-0511">Multifunctional enzyme</keyword>
<organism evidence="17 18">
    <name type="scientific">Ignavibacterium album (strain DSM 19864 / JCM 16511 / NBRC 101810 / Mat9-16)</name>
    <dbReference type="NCBI Taxonomy" id="945713"/>
    <lineage>
        <taxon>Bacteria</taxon>
        <taxon>Pseudomonadati</taxon>
        <taxon>Ignavibacteriota</taxon>
        <taxon>Ignavibacteria</taxon>
        <taxon>Ignavibacteriales</taxon>
        <taxon>Ignavibacteriaceae</taxon>
        <taxon>Ignavibacterium</taxon>
    </lineage>
</organism>
<dbReference type="InterPro" id="IPR023019">
    <property type="entry name" value="His_synth_HisIE"/>
</dbReference>
<comment type="subcellular location">
    <subcellularLocation>
        <location evidence="3 15">Cytoplasm</location>
    </subcellularLocation>
</comment>
<dbReference type="Pfam" id="PF01503">
    <property type="entry name" value="PRA-PH"/>
    <property type="match status" value="1"/>
</dbReference>
<keyword evidence="9 15" id="KW-0028">Amino-acid biosynthesis</keyword>
<dbReference type="RefSeq" id="WP_014559326.1">
    <property type="nucleotide sequence ID" value="NC_017464.1"/>
</dbReference>
<dbReference type="InterPro" id="IPR038019">
    <property type="entry name" value="PRib_AMP_CycHydrolase_sf"/>
</dbReference>
<dbReference type="Gene3D" id="3.10.20.810">
    <property type="entry name" value="Phosphoribosyl-AMP cyclohydrolase"/>
    <property type="match status" value="1"/>
</dbReference>
<evidence type="ECO:0000256" key="7">
    <source>
        <dbReference type="ARBA" id="ARBA00008299"/>
    </source>
</evidence>
<feature type="region of interest" description="Phosphoribosyl-ATP pyrophosphohydrolase" evidence="15">
    <location>
        <begin position="112"/>
        <end position="200"/>
    </location>
</feature>
<keyword evidence="10 15" id="KW-0547">Nucleotide-binding</keyword>
<dbReference type="PANTHER" id="PTHR42945">
    <property type="entry name" value="HISTIDINE BIOSYNTHESIS BIFUNCTIONAL PROTEIN"/>
    <property type="match status" value="1"/>
</dbReference>
<dbReference type="GO" id="GO:0005737">
    <property type="term" value="C:cytoplasm"/>
    <property type="evidence" value="ECO:0007669"/>
    <property type="project" value="UniProtKB-SubCell"/>
</dbReference>
<dbReference type="eggNOG" id="COG0140">
    <property type="taxonomic scope" value="Bacteria"/>
</dbReference>
<evidence type="ECO:0000256" key="6">
    <source>
        <dbReference type="ARBA" id="ARBA00007731"/>
    </source>
</evidence>
<dbReference type="HAMAP" id="MF_01019">
    <property type="entry name" value="HisIE"/>
    <property type="match status" value="1"/>
</dbReference>
<dbReference type="EMBL" id="CP003418">
    <property type="protein sequence ID" value="AFH48168.1"/>
    <property type="molecule type" value="Genomic_DNA"/>
</dbReference>
<dbReference type="EC" id="3.5.4.19" evidence="15"/>
<reference evidence="17 18" key="1">
    <citation type="journal article" date="2012" name="Front. Microbiol.">
        <title>Complete genome of Ignavibacterium album, a metabolically versatile, flagellated, facultative anaerobe from the phylum Chlorobi.</title>
        <authorList>
            <person name="Liu Z."/>
            <person name="Frigaard N.-U."/>
            <person name="Vogl K."/>
            <person name="Iino T."/>
            <person name="Ohkuma M."/>
            <person name="Overmann J."/>
            <person name="Bryant D.A."/>
        </authorList>
    </citation>
    <scope>NUCLEOTIDE SEQUENCE [LARGE SCALE GENOMIC DNA]</scope>
    <source>
        <strain evidence="18">DSM 19864 / JCM 16511 / NBRC 101810 / Mat9-16</strain>
    </source>
</reference>
<dbReference type="SUPFAM" id="SSF101386">
    <property type="entry name" value="all-alpha NTP pyrophosphatases"/>
    <property type="match status" value="1"/>
</dbReference>
<dbReference type="GO" id="GO:0004636">
    <property type="term" value="F:phosphoribosyl-ATP diphosphatase activity"/>
    <property type="evidence" value="ECO:0007669"/>
    <property type="project" value="UniProtKB-UniRule"/>
</dbReference>